<comment type="caution">
    <text evidence="6">The sequence shown here is derived from an EMBL/GenBank/DDBJ whole genome shotgun (WGS) entry which is preliminary data.</text>
</comment>
<dbReference type="InterPro" id="IPR023380">
    <property type="entry name" value="DsbB-like_sf"/>
</dbReference>
<dbReference type="Proteomes" id="UP001350748">
    <property type="component" value="Unassembled WGS sequence"/>
</dbReference>
<comment type="subcellular location">
    <subcellularLocation>
        <location evidence="1">Membrane</location>
        <topology evidence="1">Multi-pass membrane protein</topology>
    </subcellularLocation>
</comment>
<keyword evidence="7" id="KW-1185">Reference proteome</keyword>
<reference evidence="6 7" key="1">
    <citation type="submission" date="2024-02" db="EMBL/GenBank/DDBJ databases">
        <authorList>
            <person name="Grouzdev D."/>
        </authorList>
    </citation>
    <scope>NUCLEOTIDE SEQUENCE [LARGE SCALE GENOMIC DNA]</scope>
    <source>
        <strain evidence="6 7">9N</strain>
    </source>
</reference>
<evidence type="ECO:0000313" key="7">
    <source>
        <dbReference type="Proteomes" id="UP001350748"/>
    </source>
</evidence>
<proteinExistence type="predicted"/>
<evidence type="ECO:0000256" key="4">
    <source>
        <dbReference type="ARBA" id="ARBA00023136"/>
    </source>
</evidence>
<accession>A0ABU7XEY8</accession>
<name>A0ABU7XEY8_9HYPH</name>
<dbReference type="Pfam" id="PF02600">
    <property type="entry name" value="DsbB"/>
    <property type="match status" value="1"/>
</dbReference>
<evidence type="ECO:0000256" key="5">
    <source>
        <dbReference type="SAM" id="Phobius"/>
    </source>
</evidence>
<keyword evidence="4 5" id="KW-0472">Membrane</keyword>
<gene>
    <name evidence="6" type="ORF">V3H18_03415</name>
</gene>
<keyword evidence="3 5" id="KW-1133">Transmembrane helix</keyword>
<dbReference type="RefSeq" id="WP_332080487.1">
    <property type="nucleotide sequence ID" value="NZ_JAZHYN010000006.1"/>
</dbReference>
<sequence length="181" mass="18870">MNWRGALDRLADPSNAALLILAAAVATIGGAFAYEARGFLPCELCYKERIPYYAAFALAPLAAFLSQTGRAAAARGAFLLMALLFAGDAALSIYHSGVEWKIFAGPSDCSGALTAAPSVEDFMKQLQTVKVVRCDEPTLWVLGLTLANWNVFISAALAALAVCACSSSTALVTPPRGAPAP</sequence>
<dbReference type="InterPro" id="IPR003752">
    <property type="entry name" value="DiS_bond_form_DsbB/BdbC"/>
</dbReference>
<evidence type="ECO:0000256" key="3">
    <source>
        <dbReference type="ARBA" id="ARBA00022989"/>
    </source>
</evidence>
<evidence type="ECO:0000313" key="6">
    <source>
        <dbReference type="EMBL" id="MEF3365577.1"/>
    </source>
</evidence>
<dbReference type="PIRSF" id="PIRSF033913">
    <property type="entry name" value="S-S_format_DsbB"/>
    <property type="match status" value="1"/>
</dbReference>
<feature type="transmembrane region" description="Helical" evidence="5">
    <location>
        <begin position="49"/>
        <end position="65"/>
    </location>
</feature>
<protein>
    <submittedName>
        <fullName evidence="6">Disulfide bond formation protein B</fullName>
    </submittedName>
</protein>
<dbReference type="InterPro" id="IPR024199">
    <property type="entry name" value="Uncharacterised_DsbB"/>
</dbReference>
<evidence type="ECO:0000256" key="2">
    <source>
        <dbReference type="ARBA" id="ARBA00022692"/>
    </source>
</evidence>
<keyword evidence="2 5" id="KW-0812">Transmembrane</keyword>
<evidence type="ECO:0000256" key="1">
    <source>
        <dbReference type="ARBA" id="ARBA00004141"/>
    </source>
</evidence>
<dbReference type="Gene3D" id="1.20.1550.10">
    <property type="entry name" value="DsbB-like"/>
    <property type="match status" value="1"/>
</dbReference>
<dbReference type="EMBL" id="JAZHYN010000006">
    <property type="protein sequence ID" value="MEF3365577.1"/>
    <property type="molecule type" value="Genomic_DNA"/>
</dbReference>
<feature type="transmembrane region" description="Helical" evidence="5">
    <location>
        <begin position="77"/>
        <end position="97"/>
    </location>
</feature>
<feature type="transmembrane region" description="Helical" evidence="5">
    <location>
        <begin position="149"/>
        <end position="172"/>
    </location>
</feature>
<organism evidence="6 7">
    <name type="scientific">Methylocystis borbori</name>
    <dbReference type="NCBI Taxonomy" id="3118750"/>
    <lineage>
        <taxon>Bacteria</taxon>
        <taxon>Pseudomonadati</taxon>
        <taxon>Pseudomonadota</taxon>
        <taxon>Alphaproteobacteria</taxon>
        <taxon>Hyphomicrobiales</taxon>
        <taxon>Methylocystaceae</taxon>
        <taxon>Methylocystis</taxon>
    </lineage>
</organism>
<dbReference type="SUPFAM" id="SSF158442">
    <property type="entry name" value="DsbB-like"/>
    <property type="match status" value="1"/>
</dbReference>